<organism evidence="2">
    <name type="scientific">Caenorhabditis brenneri</name>
    <name type="common">Nematode worm</name>
    <dbReference type="NCBI Taxonomy" id="135651"/>
    <lineage>
        <taxon>Eukaryota</taxon>
        <taxon>Metazoa</taxon>
        <taxon>Ecdysozoa</taxon>
        <taxon>Nematoda</taxon>
        <taxon>Chromadorea</taxon>
        <taxon>Rhabditida</taxon>
        <taxon>Rhabditina</taxon>
        <taxon>Rhabditomorpha</taxon>
        <taxon>Rhabditoidea</taxon>
        <taxon>Rhabditidae</taxon>
        <taxon>Peloderinae</taxon>
        <taxon>Caenorhabditis</taxon>
    </lineage>
</organism>
<evidence type="ECO:0000313" key="2">
    <source>
        <dbReference type="Proteomes" id="UP000008068"/>
    </source>
</evidence>
<gene>
    <name evidence="1" type="ORF">CAEBREN_12410</name>
</gene>
<reference evidence="2" key="1">
    <citation type="submission" date="2011-07" db="EMBL/GenBank/DDBJ databases">
        <authorList>
            <consortium name="Caenorhabditis brenneri Sequencing and Analysis Consortium"/>
            <person name="Wilson R.K."/>
        </authorList>
    </citation>
    <scope>NUCLEOTIDE SEQUENCE [LARGE SCALE GENOMIC DNA]</scope>
    <source>
        <strain evidence="2">PB2801</strain>
    </source>
</reference>
<dbReference type="Proteomes" id="UP000008068">
    <property type="component" value="Unassembled WGS sequence"/>
</dbReference>
<keyword evidence="2" id="KW-1185">Reference proteome</keyword>
<protein>
    <submittedName>
        <fullName evidence="1">Uncharacterized protein</fullName>
    </submittedName>
</protein>
<evidence type="ECO:0000313" key="1">
    <source>
        <dbReference type="EMBL" id="EGT47460.1"/>
    </source>
</evidence>
<dbReference type="HOGENOM" id="CLU_1031453_0_0_1"/>
<sequence>MVPYRITSLEVNPYGRYPRKYTFAWCNQIEGRDDATRKAAFQMMDYVLCKTRVSVHEDVALRIYVHAHSESYELRRKKHARGFLYWVNNVKCLKREYCADLHSFGIHNGLNSAKDDWINIVQMPASLFDVEMLDMLDYNWANLMQELNDSLQLAYRHLKEDGAVDAWFERVDGNGIAVRLRDANGGEVDPMQETGSSLAISSMSVLHALNVCKGNRSLIVHDIDCLYDGNNAKEMMEKLGTLSDKKLQLVCTSSPQGVATTATMKVMNIQ</sequence>
<name>G0MYA1_CAEBE</name>
<proteinExistence type="predicted"/>
<accession>G0MYA1</accession>
<dbReference type="AlphaFoldDB" id="G0MYA1"/>
<dbReference type="EMBL" id="GL379820">
    <property type="protein sequence ID" value="EGT47460.1"/>
    <property type="molecule type" value="Genomic_DNA"/>
</dbReference>
<dbReference type="InParanoid" id="G0MYA1"/>